<dbReference type="Proteomes" id="UP000007819">
    <property type="component" value="Chromosome A1"/>
</dbReference>
<dbReference type="RefSeq" id="XP_016659292.1">
    <property type="nucleotide sequence ID" value="XM_016803803.2"/>
</dbReference>
<dbReference type="GeneID" id="107883574"/>
<reference evidence="1" key="2">
    <citation type="submission" date="2022-06" db="UniProtKB">
        <authorList>
            <consortium name="EnsemblMetazoa"/>
        </authorList>
    </citation>
    <scope>IDENTIFICATION</scope>
</reference>
<sequence>MIPTIFLKLKLNNQLITIYVYTFTAIEKCTTAILKYRHEVDGKTFKYDENNHYQCLLATYDMAVLNNPKREKSKLFGKIYEKYKSEAPKGNIHNFYLYNVEVFKILFDTYGWLTPSKLCKHFLSNENTESTNIKKENTVE</sequence>
<evidence type="ECO:0000313" key="2">
    <source>
        <dbReference type="Proteomes" id="UP000007819"/>
    </source>
</evidence>
<evidence type="ECO:0000313" key="1">
    <source>
        <dbReference type="EnsemblMetazoa" id="XP_016659292.1"/>
    </source>
</evidence>
<protein>
    <submittedName>
        <fullName evidence="1">Uncharacterized protein</fullName>
    </submittedName>
</protein>
<dbReference type="KEGG" id="api:107883574"/>
<name>A0A8R2D3T3_ACYPI</name>
<dbReference type="AlphaFoldDB" id="A0A8R2D3T3"/>
<accession>A0A8R2D3T3</accession>
<dbReference type="EnsemblMetazoa" id="XM_016803803.2">
    <property type="protein sequence ID" value="XP_016659292.1"/>
    <property type="gene ID" value="LOC107883574"/>
</dbReference>
<reference evidence="2" key="1">
    <citation type="submission" date="2010-06" db="EMBL/GenBank/DDBJ databases">
        <authorList>
            <person name="Jiang H."/>
            <person name="Abraham K."/>
            <person name="Ali S."/>
            <person name="Alsbrooks S.L."/>
            <person name="Anim B.N."/>
            <person name="Anosike U.S."/>
            <person name="Attaway T."/>
            <person name="Bandaranaike D.P."/>
            <person name="Battles P.K."/>
            <person name="Bell S.N."/>
            <person name="Bell A.V."/>
            <person name="Beltran B."/>
            <person name="Bickham C."/>
            <person name="Bustamante Y."/>
            <person name="Caleb T."/>
            <person name="Canada A."/>
            <person name="Cardenas V."/>
            <person name="Carter K."/>
            <person name="Chacko J."/>
            <person name="Chandrabose M.N."/>
            <person name="Chavez D."/>
            <person name="Chavez A."/>
            <person name="Chen L."/>
            <person name="Chu H.-S."/>
            <person name="Claassen K.J."/>
            <person name="Cockrell R."/>
            <person name="Collins M."/>
            <person name="Cooper J.A."/>
            <person name="Cree A."/>
            <person name="Curry S.M."/>
            <person name="Da Y."/>
            <person name="Dao M.D."/>
            <person name="Das B."/>
            <person name="Davila M.-L."/>
            <person name="Davy-Carroll L."/>
            <person name="Denson S."/>
            <person name="Dinh H."/>
            <person name="Ebong V.E."/>
            <person name="Edwards J.R."/>
            <person name="Egan A."/>
            <person name="El-Daye J."/>
            <person name="Escobedo L."/>
            <person name="Fernandez S."/>
            <person name="Fernando P.R."/>
            <person name="Flagg N."/>
            <person name="Forbes L.D."/>
            <person name="Fowler R.G."/>
            <person name="Fu Q."/>
            <person name="Gabisi R.A."/>
            <person name="Ganer J."/>
            <person name="Garbino Pronczuk A."/>
            <person name="Garcia R.M."/>
            <person name="Garner T."/>
            <person name="Garrett T.E."/>
            <person name="Gonzalez D.A."/>
            <person name="Hamid H."/>
            <person name="Hawkins E.S."/>
            <person name="Hirani K."/>
            <person name="Hogues M.E."/>
            <person name="Hollins B."/>
            <person name="Hsiao C.-H."/>
            <person name="Jabil R."/>
            <person name="James M.L."/>
            <person name="Jhangiani S.N."/>
            <person name="Johnson B."/>
            <person name="Johnson Q."/>
            <person name="Joshi V."/>
            <person name="Kalu J.B."/>
            <person name="Kam C."/>
            <person name="Kashfia A."/>
            <person name="Keebler J."/>
            <person name="Kisamo H."/>
            <person name="Kovar C.L."/>
            <person name="Lago L.A."/>
            <person name="Lai C.-Y."/>
            <person name="Laidlaw J."/>
            <person name="Lara F."/>
            <person name="Le T.-K."/>
            <person name="Lee S.L."/>
            <person name="Legall F.H."/>
            <person name="Lemon S.J."/>
            <person name="Lewis L.R."/>
            <person name="Li B."/>
            <person name="Liu Y."/>
            <person name="Liu Y.-S."/>
            <person name="Lopez J."/>
            <person name="Lozado R.J."/>
            <person name="Lu J."/>
            <person name="Madu R.C."/>
            <person name="Maheshwari M."/>
            <person name="Maheshwari R."/>
            <person name="Malloy K."/>
            <person name="Martinez E."/>
            <person name="Mathew T."/>
            <person name="Mercado I.C."/>
            <person name="Mercado C."/>
            <person name="Meyer B."/>
            <person name="Montgomery K."/>
            <person name="Morgan M.B."/>
            <person name="Munidasa M."/>
            <person name="Nazareth L.V."/>
            <person name="Nelson J."/>
            <person name="Ng B.M."/>
            <person name="Nguyen N.B."/>
            <person name="Nguyen P.Q."/>
            <person name="Nguyen T."/>
            <person name="Obregon M."/>
            <person name="Okwuonu G.O."/>
            <person name="Onwere C.G."/>
            <person name="Orozco G."/>
            <person name="Parra A."/>
            <person name="Patel S."/>
            <person name="Patil S."/>
            <person name="Perez A."/>
            <person name="Perez Y."/>
            <person name="Pham C."/>
            <person name="Primus E.L."/>
            <person name="Pu L.-L."/>
            <person name="Puazo M."/>
            <person name="Qin X."/>
            <person name="Quiroz J.B."/>
            <person name="Reese J."/>
            <person name="Richards S."/>
            <person name="Rives C.M."/>
            <person name="Robberts R."/>
            <person name="Ruiz S.J."/>
            <person name="Ruiz M.J."/>
            <person name="Santibanez J."/>
            <person name="Schneider B.W."/>
            <person name="Sisson I."/>
            <person name="Smith M."/>
            <person name="Sodergren E."/>
            <person name="Song X.-Z."/>
            <person name="Song B.B."/>
            <person name="Summersgill H."/>
            <person name="Thelus R."/>
            <person name="Thornton R.D."/>
            <person name="Trejos Z.Y."/>
            <person name="Usmani K."/>
            <person name="Vattathil S."/>
            <person name="Villasana D."/>
            <person name="Walker D.L."/>
            <person name="Wang S."/>
            <person name="Wang K."/>
            <person name="White C.S."/>
            <person name="Williams A.C."/>
            <person name="Williamson J."/>
            <person name="Wilson K."/>
            <person name="Woghiren I.O."/>
            <person name="Woodworth J.R."/>
            <person name="Worley K.C."/>
            <person name="Wright R.A."/>
            <person name="Wu W."/>
            <person name="Young L."/>
            <person name="Zhang L."/>
            <person name="Zhang J."/>
            <person name="Zhu Y."/>
            <person name="Muzny D.M."/>
            <person name="Weinstock G."/>
            <person name="Gibbs R.A."/>
        </authorList>
    </citation>
    <scope>NUCLEOTIDE SEQUENCE [LARGE SCALE GENOMIC DNA]</scope>
    <source>
        <strain evidence="2">LSR1</strain>
    </source>
</reference>
<organism evidence="1 2">
    <name type="scientific">Acyrthosiphon pisum</name>
    <name type="common">Pea aphid</name>
    <dbReference type="NCBI Taxonomy" id="7029"/>
    <lineage>
        <taxon>Eukaryota</taxon>
        <taxon>Metazoa</taxon>
        <taxon>Ecdysozoa</taxon>
        <taxon>Arthropoda</taxon>
        <taxon>Hexapoda</taxon>
        <taxon>Insecta</taxon>
        <taxon>Pterygota</taxon>
        <taxon>Neoptera</taxon>
        <taxon>Paraneoptera</taxon>
        <taxon>Hemiptera</taxon>
        <taxon>Sternorrhyncha</taxon>
        <taxon>Aphidomorpha</taxon>
        <taxon>Aphidoidea</taxon>
        <taxon>Aphididae</taxon>
        <taxon>Macrosiphini</taxon>
        <taxon>Acyrthosiphon</taxon>
    </lineage>
</organism>
<dbReference type="OrthoDB" id="10454325at2759"/>
<keyword evidence="2" id="KW-1185">Reference proteome</keyword>
<proteinExistence type="predicted"/>